<feature type="region of interest" description="Disordered" evidence="1">
    <location>
        <begin position="40"/>
        <end position="61"/>
    </location>
</feature>
<proteinExistence type="predicted"/>
<evidence type="ECO:0000256" key="1">
    <source>
        <dbReference type="SAM" id="MobiDB-lite"/>
    </source>
</evidence>
<reference evidence="2" key="1">
    <citation type="submission" date="2020-05" db="EMBL/GenBank/DDBJ databases">
        <title>Phylogenomic resolution of chytrid fungi.</title>
        <authorList>
            <person name="Stajich J.E."/>
            <person name="Amses K."/>
            <person name="Simmons R."/>
            <person name="Seto K."/>
            <person name="Myers J."/>
            <person name="Bonds A."/>
            <person name="Quandt C.A."/>
            <person name="Barry K."/>
            <person name="Liu P."/>
            <person name="Grigoriev I."/>
            <person name="Longcore J.E."/>
            <person name="James T.Y."/>
        </authorList>
    </citation>
    <scope>NUCLEOTIDE SEQUENCE</scope>
    <source>
        <strain evidence="2">JEL0513</strain>
    </source>
</reference>
<comment type="caution">
    <text evidence="2">The sequence shown here is derived from an EMBL/GenBank/DDBJ whole genome shotgun (WGS) entry which is preliminary data.</text>
</comment>
<accession>A0AAD5SM98</accession>
<organism evidence="2 3">
    <name type="scientific">Physocladia obscura</name>
    <dbReference type="NCBI Taxonomy" id="109957"/>
    <lineage>
        <taxon>Eukaryota</taxon>
        <taxon>Fungi</taxon>
        <taxon>Fungi incertae sedis</taxon>
        <taxon>Chytridiomycota</taxon>
        <taxon>Chytridiomycota incertae sedis</taxon>
        <taxon>Chytridiomycetes</taxon>
        <taxon>Chytridiales</taxon>
        <taxon>Chytriomycetaceae</taxon>
        <taxon>Physocladia</taxon>
    </lineage>
</organism>
<evidence type="ECO:0000313" key="2">
    <source>
        <dbReference type="EMBL" id="KAJ3081662.1"/>
    </source>
</evidence>
<dbReference type="AlphaFoldDB" id="A0AAD5SM98"/>
<name>A0AAD5SM98_9FUNG</name>
<evidence type="ECO:0000313" key="3">
    <source>
        <dbReference type="Proteomes" id="UP001211907"/>
    </source>
</evidence>
<protein>
    <submittedName>
        <fullName evidence="2">Uncharacterized protein</fullName>
    </submittedName>
</protein>
<feature type="non-terminal residue" evidence="2">
    <location>
        <position position="1"/>
    </location>
</feature>
<keyword evidence="3" id="KW-1185">Reference proteome</keyword>
<gene>
    <name evidence="2" type="ORF">HK100_009835</name>
</gene>
<dbReference type="EMBL" id="JADGJH010005192">
    <property type="protein sequence ID" value="KAJ3081662.1"/>
    <property type="molecule type" value="Genomic_DNA"/>
</dbReference>
<dbReference type="Proteomes" id="UP001211907">
    <property type="component" value="Unassembled WGS sequence"/>
</dbReference>
<sequence>KVASDDTPEDTIKKRKTAVEIEMPPTPEENAKKLQSTENIFLETNGTVVPPPETRISDSDR</sequence>